<dbReference type="InterPro" id="IPR057229">
    <property type="entry name" value="DUF7907"/>
</dbReference>
<comment type="caution">
    <text evidence="7">The sequence shown here is derived from an EMBL/GenBank/DDBJ whole genome shotgun (WGS) entry which is preliminary data.</text>
</comment>
<gene>
    <name evidence="7" type="ORF">EPUL_002247</name>
</gene>
<dbReference type="EMBL" id="PEDP01000302">
    <property type="protein sequence ID" value="POS86556.1"/>
    <property type="molecule type" value="Genomic_DNA"/>
</dbReference>
<feature type="transmembrane region" description="Helical" evidence="5">
    <location>
        <begin position="94"/>
        <end position="115"/>
    </location>
</feature>
<evidence type="ECO:0000313" key="8">
    <source>
        <dbReference type="Proteomes" id="UP000237438"/>
    </source>
</evidence>
<name>A0A2S4PX10_9PEZI</name>
<evidence type="ECO:0000256" key="4">
    <source>
        <dbReference type="ARBA" id="ARBA00023136"/>
    </source>
</evidence>
<dbReference type="AlphaFoldDB" id="A0A2S4PX10"/>
<comment type="subcellular location">
    <subcellularLocation>
        <location evidence="1">Membrane</location>
        <topology evidence="1">Multi-pass membrane protein</topology>
    </subcellularLocation>
</comment>
<evidence type="ECO:0000256" key="5">
    <source>
        <dbReference type="SAM" id="Phobius"/>
    </source>
</evidence>
<dbReference type="PANTHER" id="PTHR43461">
    <property type="entry name" value="TRANSMEMBRANE PROTEIN 256"/>
    <property type="match status" value="1"/>
</dbReference>
<dbReference type="Pfam" id="PF25484">
    <property type="entry name" value="DUF7907"/>
    <property type="match status" value="1"/>
</dbReference>
<protein>
    <submittedName>
        <fullName evidence="7">DUF423-domain-containing protein</fullName>
    </submittedName>
</protein>
<keyword evidence="4 5" id="KW-0472">Membrane</keyword>
<reference evidence="7 8" key="1">
    <citation type="submission" date="2017-10" db="EMBL/GenBank/DDBJ databases">
        <title>Development of genomic resources for the powdery mildew, Erysiphe pulchra.</title>
        <authorList>
            <person name="Wadl P.A."/>
            <person name="Mack B.M."/>
            <person name="Moore G."/>
            <person name="Beltz S.B."/>
        </authorList>
    </citation>
    <scope>NUCLEOTIDE SEQUENCE [LARGE SCALE GENOMIC DNA]</scope>
    <source>
        <strain evidence="7">Cflorida</strain>
    </source>
</reference>
<keyword evidence="8" id="KW-1185">Reference proteome</keyword>
<keyword evidence="2 5" id="KW-0812">Transmembrane</keyword>
<dbReference type="Pfam" id="PF04241">
    <property type="entry name" value="DUF423"/>
    <property type="match status" value="1"/>
</dbReference>
<evidence type="ECO:0000256" key="1">
    <source>
        <dbReference type="ARBA" id="ARBA00004141"/>
    </source>
</evidence>
<evidence type="ECO:0000256" key="3">
    <source>
        <dbReference type="ARBA" id="ARBA00022989"/>
    </source>
</evidence>
<feature type="domain" description="DUF7907" evidence="6">
    <location>
        <begin position="123"/>
        <end position="209"/>
    </location>
</feature>
<organism evidence="7 8">
    <name type="scientific">Erysiphe pulchra</name>
    <dbReference type="NCBI Taxonomy" id="225359"/>
    <lineage>
        <taxon>Eukaryota</taxon>
        <taxon>Fungi</taxon>
        <taxon>Dikarya</taxon>
        <taxon>Ascomycota</taxon>
        <taxon>Pezizomycotina</taxon>
        <taxon>Leotiomycetes</taxon>
        <taxon>Erysiphales</taxon>
        <taxon>Erysiphaceae</taxon>
        <taxon>Erysiphe</taxon>
    </lineage>
</organism>
<feature type="transmembrane region" description="Helical" evidence="5">
    <location>
        <begin position="66"/>
        <end position="87"/>
    </location>
</feature>
<feature type="non-terminal residue" evidence="7">
    <location>
        <position position="254"/>
    </location>
</feature>
<dbReference type="PANTHER" id="PTHR43461:SF1">
    <property type="entry name" value="TRANSMEMBRANE PROTEIN 256"/>
    <property type="match status" value="1"/>
</dbReference>
<dbReference type="GO" id="GO:0016020">
    <property type="term" value="C:membrane"/>
    <property type="evidence" value="ECO:0007669"/>
    <property type="project" value="UniProtKB-SubCell"/>
</dbReference>
<dbReference type="InterPro" id="IPR006696">
    <property type="entry name" value="DUF423"/>
</dbReference>
<dbReference type="OrthoDB" id="269173at2759"/>
<evidence type="ECO:0000256" key="2">
    <source>
        <dbReference type="ARBA" id="ARBA00022692"/>
    </source>
</evidence>
<evidence type="ECO:0000313" key="7">
    <source>
        <dbReference type="EMBL" id="POS86556.1"/>
    </source>
</evidence>
<keyword evidence="3 5" id="KW-1133">Transmembrane helix</keyword>
<proteinExistence type="predicted"/>
<evidence type="ECO:0000259" key="6">
    <source>
        <dbReference type="Pfam" id="PF25484"/>
    </source>
</evidence>
<dbReference type="Proteomes" id="UP000237438">
    <property type="component" value="Unassembled WGS sequence"/>
</dbReference>
<feature type="transmembrane region" description="Helical" evidence="5">
    <location>
        <begin position="6"/>
        <end position="27"/>
    </location>
</feature>
<sequence length="254" mass="27038">MPISFWTIGSLYGASSVVLGAFGAHGLKKRISDPTKITSWGTAAQYQLIHSGVLLLTTVAAPKNTLAAGLFTAGMTMFSGTIYLLVLDPQKFKFLGPVTPLGGLCLIGGWVALAFGKKIPFPPPFNLVISAPGHEINGSYLTSCHEGAAIEGLCPTASSKISASIYNLNYTAEHIADFALGTVGVLTWILHGVGFNLSSPLELNYSPTSNIAVPLFTPSETGILIGFDEDDKMFIPSFVDDTKVDIQPFKDLYY</sequence>
<feature type="transmembrane region" description="Helical" evidence="5">
    <location>
        <begin position="39"/>
        <end position="60"/>
    </location>
</feature>
<accession>A0A2S4PX10</accession>